<organism evidence="1 2">
    <name type="scientific">Diaphorobacter aerolatus</name>
    <dbReference type="NCBI Taxonomy" id="1288495"/>
    <lineage>
        <taxon>Bacteria</taxon>
        <taxon>Pseudomonadati</taxon>
        <taxon>Pseudomonadota</taxon>
        <taxon>Betaproteobacteria</taxon>
        <taxon>Burkholderiales</taxon>
        <taxon>Comamonadaceae</taxon>
        <taxon>Diaphorobacter</taxon>
    </lineage>
</organism>
<sequence length="111" mass="12410">MLPWLFDLLFGGFAILRVGLDRLARIHGRRGVRIVLVLALHIGEDARHEFGGFGGGGLGRRDEVCGITQKPRLGRFGFRSRCIGEVFGHRRINGRRSTGLDIGFSRQLRGR</sequence>
<accession>A0A7H0GQW5</accession>
<dbReference type="AlphaFoldDB" id="A0A7H0GQW5"/>
<gene>
    <name evidence="1" type="ORF">H9K75_16300</name>
</gene>
<dbReference type="KEGG" id="daer:H9K75_16300"/>
<reference evidence="1 2" key="1">
    <citation type="submission" date="2020-08" db="EMBL/GenBank/DDBJ databases">
        <title>Genome sequence of Diaphorobacter aerolatus KACC 16536T.</title>
        <authorList>
            <person name="Hyun D.-W."/>
            <person name="Bae J.-W."/>
        </authorList>
    </citation>
    <scope>NUCLEOTIDE SEQUENCE [LARGE SCALE GENOMIC DNA]</scope>
    <source>
        <strain evidence="1 2">KACC 16536</strain>
    </source>
</reference>
<evidence type="ECO:0000313" key="1">
    <source>
        <dbReference type="EMBL" id="QNP50681.1"/>
    </source>
</evidence>
<keyword evidence="2" id="KW-1185">Reference proteome</keyword>
<dbReference type="RefSeq" id="WP_187726178.1">
    <property type="nucleotide sequence ID" value="NZ_CP060783.1"/>
</dbReference>
<protein>
    <submittedName>
        <fullName evidence="1">Uncharacterized protein</fullName>
    </submittedName>
</protein>
<evidence type="ECO:0000313" key="2">
    <source>
        <dbReference type="Proteomes" id="UP000516028"/>
    </source>
</evidence>
<dbReference type="Proteomes" id="UP000516028">
    <property type="component" value="Chromosome"/>
</dbReference>
<name>A0A7H0GQW5_9BURK</name>
<dbReference type="EMBL" id="CP060783">
    <property type="protein sequence ID" value="QNP50681.1"/>
    <property type="molecule type" value="Genomic_DNA"/>
</dbReference>
<proteinExistence type="predicted"/>